<dbReference type="RefSeq" id="WP_077835963.1">
    <property type="nucleotide sequence ID" value="NZ_CP096983.1"/>
</dbReference>
<organism evidence="1 2">
    <name type="scientific">Clostridium felsineum</name>
    <dbReference type="NCBI Taxonomy" id="36839"/>
    <lineage>
        <taxon>Bacteria</taxon>
        <taxon>Bacillati</taxon>
        <taxon>Bacillota</taxon>
        <taxon>Clostridia</taxon>
        <taxon>Eubacteriales</taxon>
        <taxon>Clostridiaceae</taxon>
        <taxon>Clostridium</taxon>
    </lineage>
</organism>
<dbReference type="KEGG" id="crw:CROST_027100"/>
<reference evidence="1 2" key="1">
    <citation type="submission" date="2022-04" db="EMBL/GenBank/DDBJ databases">
        <title>Genome sequence of C. roseum typestrain.</title>
        <authorList>
            <person name="Poehlein A."/>
            <person name="Schoch T."/>
            <person name="Duerre P."/>
            <person name="Daniel R."/>
        </authorList>
    </citation>
    <scope>NUCLEOTIDE SEQUENCE [LARGE SCALE GENOMIC DNA]</scope>
    <source>
        <strain evidence="1 2">DSM 7320</strain>
    </source>
</reference>
<accession>A0A1S8LL12</accession>
<evidence type="ECO:0000313" key="2">
    <source>
        <dbReference type="Proteomes" id="UP000190951"/>
    </source>
</evidence>
<name>A0A1S8LL12_9CLOT</name>
<keyword evidence="2" id="KW-1185">Reference proteome</keyword>
<dbReference type="AlphaFoldDB" id="A0A1S8LL12"/>
<dbReference type="Proteomes" id="UP000190951">
    <property type="component" value="Chromosome"/>
</dbReference>
<protein>
    <submittedName>
        <fullName evidence="1">Uncharacterized protein</fullName>
    </submittedName>
</protein>
<dbReference type="STRING" id="84029.CROST_05090"/>
<evidence type="ECO:0000313" key="1">
    <source>
        <dbReference type="EMBL" id="URZ11993.1"/>
    </source>
</evidence>
<proteinExistence type="predicted"/>
<gene>
    <name evidence="1" type="ORF">CROST_027100</name>
</gene>
<dbReference type="EMBL" id="CP096983">
    <property type="protein sequence ID" value="URZ11993.1"/>
    <property type="molecule type" value="Genomic_DNA"/>
</dbReference>
<sequence>MKKLKVIFWIVIIFGGLGLSLCFGFKSIFNSFNYELRERGLVAALPELIGMIALLIPIIVILRVIVLPILRSNSLSANGIKNIGFIKNVVQTGSTMNNQPGVKIQLEVIEENGERFLGEVETFVQLTELSFLKDGYPIPIMYNPEKKTRIMVDPNPDLEKLQDKIDYYSAKNDPTGLTYEERREIRRNGKTATALIEELKPMNNSMGKTELQVSVSFKSYDGSDIKATRTMLCNKELMEKLQIGGLVELTYIPGKEEKFAFKTSVNISNM</sequence>